<accession>A0A6P7SG61</accession>
<name>A0A6P7SG61_9MOLL</name>
<evidence type="ECO:0000256" key="9">
    <source>
        <dbReference type="ARBA" id="ARBA00023136"/>
    </source>
</evidence>
<reference evidence="14" key="1">
    <citation type="submission" date="2025-08" db="UniProtKB">
        <authorList>
            <consortium name="RefSeq"/>
        </authorList>
    </citation>
    <scope>IDENTIFICATION</scope>
</reference>
<dbReference type="GO" id="GO:0015293">
    <property type="term" value="F:symporter activity"/>
    <property type="evidence" value="ECO:0007669"/>
    <property type="project" value="TreeGrafter"/>
</dbReference>
<feature type="transmembrane region" description="Helical" evidence="12">
    <location>
        <begin position="241"/>
        <end position="259"/>
    </location>
</feature>
<feature type="transmembrane region" description="Helical" evidence="12">
    <location>
        <begin position="529"/>
        <end position="548"/>
    </location>
</feature>
<evidence type="ECO:0000256" key="7">
    <source>
        <dbReference type="ARBA" id="ARBA00023053"/>
    </source>
</evidence>
<evidence type="ECO:0000256" key="3">
    <source>
        <dbReference type="ARBA" id="ARBA00022448"/>
    </source>
</evidence>
<evidence type="ECO:0000256" key="1">
    <source>
        <dbReference type="ARBA" id="ARBA00004651"/>
    </source>
</evidence>
<feature type="transmembrane region" description="Helical" evidence="12">
    <location>
        <begin position="345"/>
        <end position="371"/>
    </location>
</feature>
<feature type="transmembrane region" description="Helical" evidence="12">
    <location>
        <begin position="83"/>
        <end position="110"/>
    </location>
</feature>
<evidence type="ECO:0000313" key="13">
    <source>
        <dbReference type="Proteomes" id="UP000515154"/>
    </source>
</evidence>
<dbReference type="PANTHER" id="PTHR42985:SF40">
    <property type="entry name" value="LD47995P-RELATED"/>
    <property type="match status" value="1"/>
</dbReference>
<feature type="transmembrane region" description="Helical" evidence="12">
    <location>
        <begin position="20"/>
        <end position="38"/>
    </location>
</feature>
<keyword evidence="9 12" id="KW-0472">Membrane</keyword>
<feature type="transmembrane region" description="Helical" evidence="12">
    <location>
        <begin position="423"/>
        <end position="442"/>
    </location>
</feature>
<dbReference type="Pfam" id="PF00474">
    <property type="entry name" value="SSF"/>
    <property type="match status" value="1"/>
</dbReference>
<comment type="similarity">
    <text evidence="2 11">Belongs to the sodium:solute symporter (SSF) (TC 2.A.21) family.</text>
</comment>
<dbReference type="PROSITE" id="PS50283">
    <property type="entry name" value="NA_SOLUT_SYMP_3"/>
    <property type="match status" value="1"/>
</dbReference>
<evidence type="ECO:0000256" key="12">
    <source>
        <dbReference type="SAM" id="Phobius"/>
    </source>
</evidence>
<proteinExistence type="inferred from homology"/>
<dbReference type="InterPro" id="IPR038377">
    <property type="entry name" value="Na/Glc_symporter_sf"/>
</dbReference>
<protein>
    <submittedName>
        <fullName evidence="14">Sodium-dependent multivitamin transporter-like isoform X1</fullName>
    </submittedName>
</protein>
<evidence type="ECO:0000256" key="8">
    <source>
        <dbReference type="ARBA" id="ARBA00023065"/>
    </source>
</evidence>
<keyword evidence="8" id="KW-0406">Ion transport</keyword>
<evidence type="ECO:0000256" key="5">
    <source>
        <dbReference type="ARBA" id="ARBA00022692"/>
    </source>
</evidence>
<feature type="transmembrane region" description="Helical" evidence="12">
    <location>
        <begin position="165"/>
        <end position="184"/>
    </location>
</feature>
<dbReference type="Proteomes" id="UP000515154">
    <property type="component" value="Linkage group LG1"/>
</dbReference>
<keyword evidence="5 12" id="KW-0812">Transmembrane</keyword>
<evidence type="ECO:0000256" key="10">
    <source>
        <dbReference type="ARBA" id="ARBA00023201"/>
    </source>
</evidence>
<feature type="transmembrane region" description="Helical" evidence="12">
    <location>
        <begin position="58"/>
        <end position="77"/>
    </location>
</feature>
<keyword evidence="3" id="KW-0813">Transport</keyword>
<feature type="transmembrane region" description="Helical" evidence="12">
    <location>
        <begin position="392"/>
        <end position="411"/>
    </location>
</feature>
<feature type="transmembrane region" description="Helical" evidence="12">
    <location>
        <begin position="280"/>
        <end position="308"/>
    </location>
</feature>
<dbReference type="NCBIfam" id="TIGR00813">
    <property type="entry name" value="sss"/>
    <property type="match status" value="1"/>
</dbReference>
<keyword evidence="13" id="KW-1185">Reference proteome</keyword>
<organism evidence="13 14">
    <name type="scientific">Octopus sinensis</name>
    <name type="common">East Asian common octopus</name>
    <dbReference type="NCBI Taxonomy" id="2607531"/>
    <lineage>
        <taxon>Eukaryota</taxon>
        <taxon>Metazoa</taxon>
        <taxon>Spiralia</taxon>
        <taxon>Lophotrochozoa</taxon>
        <taxon>Mollusca</taxon>
        <taxon>Cephalopoda</taxon>
        <taxon>Coleoidea</taxon>
        <taxon>Octopodiformes</taxon>
        <taxon>Octopoda</taxon>
        <taxon>Incirrata</taxon>
        <taxon>Octopodidae</taxon>
        <taxon>Octopus</taxon>
    </lineage>
</organism>
<evidence type="ECO:0000313" key="14">
    <source>
        <dbReference type="RefSeq" id="XP_029636943.1"/>
    </source>
</evidence>
<dbReference type="Gene3D" id="1.20.1730.10">
    <property type="entry name" value="Sodium/glucose cotransporter"/>
    <property type="match status" value="1"/>
</dbReference>
<keyword evidence="6 12" id="KW-1133">Transmembrane helix</keyword>
<feature type="transmembrane region" description="Helical" evidence="12">
    <location>
        <begin position="131"/>
        <end position="153"/>
    </location>
</feature>
<dbReference type="GO" id="GO:0006814">
    <property type="term" value="P:sodium ion transport"/>
    <property type="evidence" value="ECO:0007669"/>
    <property type="project" value="UniProtKB-KW"/>
</dbReference>
<evidence type="ECO:0000256" key="4">
    <source>
        <dbReference type="ARBA" id="ARBA00022475"/>
    </source>
</evidence>
<feature type="transmembrane region" description="Helical" evidence="12">
    <location>
        <begin position="449"/>
        <end position="468"/>
    </location>
</feature>
<evidence type="ECO:0000256" key="6">
    <source>
        <dbReference type="ARBA" id="ARBA00022989"/>
    </source>
</evidence>
<comment type="subcellular location">
    <subcellularLocation>
        <location evidence="1">Cell membrane</location>
        <topology evidence="1">Multi-pass membrane protein</topology>
    </subcellularLocation>
</comment>
<dbReference type="AlphaFoldDB" id="A0A6P7SG61"/>
<dbReference type="PANTHER" id="PTHR42985">
    <property type="entry name" value="SODIUM-COUPLED MONOCARBOXYLATE TRANSPORTER"/>
    <property type="match status" value="1"/>
</dbReference>
<sequence length="600" mass="66767">MAAAKWLKQMVPTFSISDYLVFIFIVFVSIAIGLFFGCRQKNDKTANDFMTGNRQLSALPLALSLMVSFQSSIMVLGMPAEAYVYGIMYFFSVVGFMICLLISSHVYAEFFHKMNFYSINEYIKHRYKSEVLKVFGVILSIAIYVWYMGIMLYGPAVALQAVAGFNMWYSISILAVSAILYTAIGGLRAVIWTDVFQSFVMYFCLLVAIIKGINEVGNLNDVWEISRETQRLDLDFRFDPFTRHTVFNLMFGYVLYAFGTVFNQSSFQRITVAKTPRTAAWVLMLAGPFYALTTGLAIFQGLLAFAYFKTKRCDPLEAGIISNPNQIMPYYMLMLFQNWRGMPGLFVAALFSACLSTMSSGLSSLSTITWIDIFQPMLKSPSDAKATFVCKAAVVIYGLMSLGVAVLVSNIGGTLTQIGDTLVSSFSGPLTGMILFGTLCPWANKKGALAGTLCAIVITLWVAFGSIFSSTLPPTPYLPPAPTDQCPITNISIHFTSHNFTTAEMVTNTTKYSIRGIQKLYSLSYTMNVPIAILIVFVVGTIVSLIFYKPHEVNQKYVVPVCEKVCCCLPSSARKKFRSRAISTIKDEENMELDSKLERT</sequence>
<dbReference type="GO" id="GO:0005886">
    <property type="term" value="C:plasma membrane"/>
    <property type="evidence" value="ECO:0007669"/>
    <property type="project" value="UniProtKB-SubCell"/>
</dbReference>
<keyword evidence="10" id="KW-0739">Sodium transport</keyword>
<dbReference type="RefSeq" id="XP_029636943.1">
    <property type="nucleotide sequence ID" value="XM_029781083.2"/>
</dbReference>
<feature type="transmembrane region" description="Helical" evidence="12">
    <location>
        <begin position="191"/>
        <end position="213"/>
    </location>
</feature>
<gene>
    <name evidence="14" type="primary">LOC115212243</name>
</gene>
<dbReference type="InterPro" id="IPR051163">
    <property type="entry name" value="Sodium:Solute_Symporter_SSF"/>
</dbReference>
<evidence type="ECO:0000256" key="11">
    <source>
        <dbReference type="RuleBase" id="RU362091"/>
    </source>
</evidence>
<dbReference type="InterPro" id="IPR001734">
    <property type="entry name" value="Na/solute_symporter"/>
</dbReference>
<dbReference type="KEGG" id="osn:115212243"/>
<keyword evidence="7" id="KW-0915">Sodium</keyword>
<keyword evidence="4" id="KW-1003">Cell membrane</keyword>
<evidence type="ECO:0000256" key="2">
    <source>
        <dbReference type="ARBA" id="ARBA00006434"/>
    </source>
</evidence>